<feature type="binding site" evidence="10">
    <location>
        <position position="262"/>
    </location>
    <ligand>
        <name>L-histidine</name>
        <dbReference type="ChEBI" id="CHEBI:57595"/>
    </ligand>
</feature>
<dbReference type="SUPFAM" id="SSF55681">
    <property type="entry name" value="Class II aaRS and biotin synthetases"/>
    <property type="match status" value="1"/>
</dbReference>
<protein>
    <recommendedName>
        <fullName evidence="6 9">ATP phosphoribosyltransferase regulatory subunit</fullName>
    </recommendedName>
</protein>
<dbReference type="GO" id="GO:0000105">
    <property type="term" value="P:L-histidine biosynthetic process"/>
    <property type="evidence" value="ECO:0007669"/>
    <property type="project" value="UniProtKB-UniRule"/>
</dbReference>
<evidence type="ECO:0000256" key="8">
    <source>
        <dbReference type="ARBA" id="ARBA00025246"/>
    </source>
</evidence>
<dbReference type="Proteomes" id="UP000317315">
    <property type="component" value="Unassembled WGS sequence"/>
</dbReference>
<dbReference type="Pfam" id="PF13393">
    <property type="entry name" value="tRNA-synt_His"/>
    <property type="match status" value="1"/>
</dbReference>
<evidence type="ECO:0000256" key="3">
    <source>
        <dbReference type="ARBA" id="ARBA00005539"/>
    </source>
</evidence>
<feature type="binding site" evidence="10">
    <location>
        <begin position="79"/>
        <end position="81"/>
    </location>
    <ligand>
        <name>L-histidine</name>
        <dbReference type="ChEBI" id="CHEBI:57595"/>
    </ligand>
</feature>
<dbReference type="PANTHER" id="PTHR43707:SF1">
    <property type="entry name" value="HISTIDINE--TRNA LIGASE, MITOCHONDRIAL-RELATED"/>
    <property type="match status" value="1"/>
</dbReference>
<dbReference type="InterPro" id="IPR041715">
    <property type="entry name" value="HisRS-like_core"/>
</dbReference>
<dbReference type="RefSeq" id="WP_142935747.1">
    <property type="nucleotide sequence ID" value="NZ_FXTM01000015.1"/>
</dbReference>
<comment type="function">
    <text evidence="8 9">Required for the first step of histidine biosynthesis. May allow the feedback regulation of ATP phosphoribosyltransferase activity by histidine.</text>
</comment>
<evidence type="ECO:0000256" key="2">
    <source>
        <dbReference type="ARBA" id="ARBA00004667"/>
    </source>
</evidence>
<evidence type="ECO:0000313" key="13">
    <source>
        <dbReference type="Proteomes" id="UP000317315"/>
    </source>
</evidence>
<dbReference type="InterPro" id="IPR006195">
    <property type="entry name" value="aa-tRNA-synth_II"/>
</dbReference>
<comment type="similarity">
    <text evidence="3 9">Belongs to the class-II aminoacyl-tRNA synthetase family. HisZ subfamily.</text>
</comment>
<organism evidence="12 13">
    <name type="scientific">Balnearium lithotrophicum</name>
    <dbReference type="NCBI Taxonomy" id="223788"/>
    <lineage>
        <taxon>Bacteria</taxon>
        <taxon>Pseudomonadati</taxon>
        <taxon>Aquificota</taxon>
        <taxon>Aquificia</taxon>
        <taxon>Desulfurobacteriales</taxon>
        <taxon>Desulfurobacteriaceae</taxon>
        <taxon>Balnearium</taxon>
    </lineage>
</organism>
<feature type="domain" description="Aminoacyl-transfer RNA synthetases class-II family profile" evidence="11">
    <location>
        <begin position="29"/>
        <end position="340"/>
    </location>
</feature>
<dbReference type="InterPro" id="IPR004516">
    <property type="entry name" value="HisRS/HisZ"/>
</dbReference>
<dbReference type="PIRSF" id="PIRSF001549">
    <property type="entry name" value="His-tRNA_synth"/>
    <property type="match status" value="1"/>
</dbReference>
<dbReference type="HAMAP" id="MF_00125">
    <property type="entry name" value="HisZ"/>
    <property type="match status" value="1"/>
</dbReference>
<keyword evidence="12" id="KW-0328">Glycosyltransferase</keyword>
<comment type="pathway">
    <text evidence="2 9">Amino-acid biosynthesis; L-histidine biosynthesis; L-histidine from 5-phospho-alpha-D-ribose 1-diphosphate: step 1/9.</text>
</comment>
<name>A0A521CVG1_9BACT</name>
<comment type="miscellaneous">
    <text evidence="9">This function is generally fulfilled by the C-terminal part of HisG, which is missing in some bacteria such as this one.</text>
</comment>
<evidence type="ECO:0000256" key="4">
    <source>
        <dbReference type="ARBA" id="ARBA00011496"/>
    </source>
</evidence>
<dbReference type="GO" id="GO:0006427">
    <property type="term" value="P:histidyl-tRNA aminoacylation"/>
    <property type="evidence" value="ECO:0007669"/>
    <property type="project" value="TreeGrafter"/>
</dbReference>
<comment type="subunit">
    <text evidence="4 9">Heteromultimer composed of HisG and HisZ subunits.</text>
</comment>
<keyword evidence="9" id="KW-0028">Amino-acid biosynthesis</keyword>
<feature type="binding site" evidence="10">
    <location>
        <position position="119"/>
    </location>
    <ligand>
        <name>L-histidine</name>
        <dbReference type="ChEBI" id="CHEBI:57595"/>
    </ligand>
</feature>
<dbReference type="GO" id="GO:0004821">
    <property type="term" value="F:histidine-tRNA ligase activity"/>
    <property type="evidence" value="ECO:0007669"/>
    <property type="project" value="TreeGrafter"/>
</dbReference>
<dbReference type="PANTHER" id="PTHR43707">
    <property type="entry name" value="HISTIDYL-TRNA SYNTHETASE"/>
    <property type="match status" value="1"/>
</dbReference>
<dbReference type="GO" id="GO:0016757">
    <property type="term" value="F:glycosyltransferase activity"/>
    <property type="evidence" value="ECO:0007669"/>
    <property type="project" value="UniProtKB-KW"/>
</dbReference>
<evidence type="ECO:0000256" key="1">
    <source>
        <dbReference type="ARBA" id="ARBA00004496"/>
    </source>
</evidence>
<evidence type="ECO:0000256" key="7">
    <source>
        <dbReference type="ARBA" id="ARBA00022490"/>
    </source>
</evidence>
<evidence type="ECO:0000259" key="11">
    <source>
        <dbReference type="PROSITE" id="PS50862"/>
    </source>
</evidence>
<keyword evidence="13" id="KW-1185">Reference proteome</keyword>
<dbReference type="PROSITE" id="PS50862">
    <property type="entry name" value="AA_TRNA_LIGASE_II"/>
    <property type="match status" value="1"/>
</dbReference>
<keyword evidence="12" id="KW-0808">Transferase</keyword>
<comment type="subcellular location">
    <subcellularLocation>
        <location evidence="1 9">Cytoplasm</location>
    </subcellularLocation>
</comment>
<evidence type="ECO:0000256" key="10">
    <source>
        <dbReference type="PIRSR" id="PIRSR001549-1"/>
    </source>
</evidence>
<feature type="binding site" evidence="10">
    <location>
        <position position="109"/>
    </location>
    <ligand>
        <name>L-histidine</name>
        <dbReference type="ChEBI" id="CHEBI:57595"/>
    </ligand>
</feature>
<accession>A0A521CVG1</accession>
<dbReference type="Gene3D" id="3.30.930.10">
    <property type="entry name" value="Bira Bifunctional Protein, Domain 2"/>
    <property type="match status" value="1"/>
</dbReference>
<dbReference type="InterPro" id="IPR045864">
    <property type="entry name" value="aa-tRNA-synth_II/BPL/LPL"/>
</dbReference>
<evidence type="ECO:0000256" key="5">
    <source>
        <dbReference type="ARBA" id="ARBA00011738"/>
    </source>
</evidence>
<keyword evidence="7 9" id="KW-0963">Cytoplasm</keyword>
<keyword evidence="9" id="KW-0368">Histidine biosynthesis</keyword>
<dbReference type="UniPathway" id="UPA00031">
    <property type="reaction ID" value="UER00006"/>
</dbReference>
<sequence>MKLSEIPKGFKTLLPEKAKKREYLINRIKEIVELWGYEPVVPPTIEFLDTFKLVDEKLEDVSFKLVDRFTGRLLAVRPDFTPQIARIVASSFKDDEPPFRFYYSGKVFRDSDEDREIFQFGFELIGVDEREADAEVVAVVVNVLRELGLKSFQIDIGHTEFLNSAVGELSIENRKEVVEILSHKDFSGLEIFCDQNGIEGERREKLRSLLELYGKEEVFERAEELFKSERVKRTINELKEVYGILKSYGFEKNVIFDLSERRGMEYHTGITFEVFHPLHGFSLGGGGRYNTLIEKFGRKLPATGIAVNVDALQELLERKNSLNVKKKKDFYIVDLRKELQTAYRIASELRNRGYSVSRDIVKRNYETSVKVAFKKGFKYVIVLNKEKEPKNLLFLSEEKFVPLPESTEEILDSIEKLIMVENM</sequence>
<gene>
    <name evidence="9" type="primary">hisZ</name>
    <name evidence="12" type="ORF">SAMN06269117_11549</name>
</gene>
<dbReference type="CDD" id="cd00773">
    <property type="entry name" value="HisRS-like_core"/>
    <property type="match status" value="1"/>
</dbReference>
<dbReference type="InterPro" id="IPR004517">
    <property type="entry name" value="HisZ"/>
</dbReference>
<evidence type="ECO:0000256" key="6">
    <source>
        <dbReference type="ARBA" id="ARBA00020397"/>
    </source>
</evidence>
<reference evidence="12 13" key="1">
    <citation type="submission" date="2017-05" db="EMBL/GenBank/DDBJ databases">
        <authorList>
            <person name="Varghese N."/>
            <person name="Submissions S."/>
        </authorList>
    </citation>
    <scope>NUCLEOTIDE SEQUENCE [LARGE SCALE GENOMIC DNA]</scope>
    <source>
        <strain evidence="12 13">DSM 16304</strain>
    </source>
</reference>
<dbReference type="GO" id="GO:0005737">
    <property type="term" value="C:cytoplasm"/>
    <property type="evidence" value="ECO:0007669"/>
    <property type="project" value="UniProtKB-SubCell"/>
</dbReference>
<dbReference type="EMBL" id="FXTM01000015">
    <property type="protein sequence ID" value="SMO63408.1"/>
    <property type="molecule type" value="Genomic_DNA"/>
</dbReference>
<dbReference type="AlphaFoldDB" id="A0A521CVG1"/>
<dbReference type="NCBIfam" id="TIGR00443">
    <property type="entry name" value="hisZ_biosyn_reg"/>
    <property type="match status" value="1"/>
</dbReference>
<comment type="subunit">
    <text evidence="5">Homodimer.</text>
</comment>
<feature type="binding site" evidence="10">
    <location>
        <position position="123"/>
    </location>
    <ligand>
        <name>L-histidine</name>
        <dbReference type="ChEBI" id="CHEBI:57595"/>
    </ligand>
</feature>
<proteinExistence type="inferred from homology"/>
<evidence type="ECO:0000313" key="12">
    <source>
        <dbReference type="EMBL" id="SMO63408.1"/>
    </source>
</evidence>
<dbReference type="OrthoDB" id="9800814at2"/>
<evidence type="ECO:0000256" key="9">
    <source>
        <dbReference type="HAMAP-Rule" id="MF_00125"/>
    </source>
</evidence>